<proteinExistence type="predicted"/>
<dbReference type="Pfam" id="PF11174">
    <property type="entry name" value="DUF2970"/>
    <property type="match status" value="1"/>
</dbReference>
<comment type="caution">
    <text evidence="2">The sequence shown here is derived from an EMBL/GenBank/DDBJ whole genome shotgun (WGS) entry which is preliminary data.</text>
</comment>
<reference evidence="2 3" key="1">
    <citation type="submission" date="2018-11" db="EMBL/GenBank/DDBJ databases">
        <title>Genomic Encyclopedia of Type Strains, Phase IV (KMG-IV): sequencing the most valuable type-strain genomes for metagenomic binning, comparative biology and taxonomic classification.</title>
        <authorList>
            <person name="Goeker M."/>
        </authorList>
    </citation>
    <scope>NUCLEOTIDE SEQUENCE [LARGE SCALE GENOMIC DNA]</scope>
    <source>
        <strain evidence="2 3">DSM 21945</strain>
    </source>
</reference>
<evidence type="ECO:0000256" key="1">
    <source>
        <dbReference type="SAM" id="Phobius"/>
    </source>
</evidence>
<feature type="transmembrane region" description="Helical" evidence="1">
    <location>
        <begin position="42"/>
        <end position="66"/>
    </location>
</feature>
<sequence>MASRSKSNKPRSNLFLSIAGALFGVQSSQRHAQDFASQSPLPYIIGGIVGVVLFVLLLWLLVSLVLG</sequence>
<keyword evidence="1" id="KW-0812">Transmembrane</keyword>
<organism evidence="2 3">
    <name type="scientific">Gallaecimonas pentaromativorans</name>
    <dbReference type="NCBI Taxonomy" id="584787"/>
    <lineage>
        <taxon>Bacteria</taxon>
        <taxon>Pseudomonadati</taxon>
        <taxon>Pseudomonadota</taxon>
        <taxon>Gammaproteobacteria</taxon>
        <taxon>Enterobacterales</taxon>
        <taxon>Gallaecimonadaceae</taxon>
        <taxon>Gallaecimonas</taxon>
    </lineage>
</organism>
<dbReference type="AlphaFoldDB" id="A0A3N1P483"/>
<evidence type="ECO:0000313" key="2">
    <source>
        <dbReference type="EMBL" id="ROQ23305.1"/>
    </source>
</evidence>
<dbReference type="RefSeq" id="WP_083445882.1">
    <property type="nucleotide sequence ID" value="NZ_JBLXAC010000020.1"/>
</dbReference>
<protein>
    <submittedName>
        <fullName evidence="2">DUF2970 family protein</fullName>
    </submittedName>
</protein>
<dbReference type="Proteomes" id="UP000268033">
    <property type="component" value="Unassembled WGS sequence"/>
</dbReference>
<keyword evidence="1" id="KW-1133">Transmembrane helix</keyword>
<evidence type="ECO:0000313" key="3">
    <source>
        <dbReference type="Proteomes" id="UP000268033"/>
    </source>
</evidence>
<name>A0A3N1P483_9GAMM</name>
<keyword evidence="3" id="KW-1185">Reference proteome</keyword>
<gene>
    <name evidence="2" type="ORF">EDC28_10843</name>
</gene>
<dbReference type="InterPro" id="IPR021344">
    <property type="entry name" value="DUF2970"/>
</dbReference>
<dbReference type="EMBL" id="RJUL01000008">
    <property type="protein sequence ID" value="ROQ23305.1"/>
    <property type="molecule type" value="Genomic_DNA"/>
</dbReference>
<dbReference type="STRING" id="584787.GCA_001247655_03757"/>
<accession>A0A3N1P483</accession>
<keyword evidence="1" id="KW-0472">Membrane</keyword>